<dbReference type="EMBL" id="BTGU01017215">
    <property type="protein sequence ID" value="GMN73920.1"/>
    <property type="molecule type" value="Genomic_DNA"/>
</dbReference>
<keyword evidence="4" id="KW-1185">Reference proteome</keyword>
<name>A0AA88EFD0_FICCA</name>
<evidence type="ECO:0000313" key="2">
    <source>
        <dbReference type="EMBL" id="GMN73914.1"/>
    </source>
</evidence>
<proteinExistence type="predicted"/>
<dbReference type="EMBL" id="BTGU01017214">
    <property type="protein sequence ID" value="GMN73914.1"/>
    <property type="molecule type" value="Genomic_DNA"/>
</dbReference>
<dbReference type="Proteomes" id="UP001187192">
    <property type="component" value="Unassembled WGS sequence"/>
</dbReference>
<evidence type="ECO:0000256" key="1">
    <source>
        <dbReference type="SAM" id="MobiDB-lite"/>
    </source>
</evidence>
<organism evidence="2 4">
    <name type="scientific">Ficus carica</name>
    <name type="common">Common fig</name>
    <dbReference type="NCBI Taxonomy" id="3494"/>
    <lineage>
        <taxon>Eukaryota</taxon>
        <taxon>Viridiplantae</taxon>
        <taxon>Streptophyta</taxon>
        <taxon>Embryophyta</taxon>
        <taxon>Tracheophyta</taxon>
        <taxon>Spermatophyta</taxon>
        <taxon>Magnoliopsida</taxon>
        <taxon>eudicotyledons</taxon>
        <taxon>Gunneridae</taxon>
        <taxon>Pentapetalae</taxon>
        <taxon>rosids</taxon>
        <taxon>fabids</taxon>
        <taxon>Rosales</taxon>
        <taxon>Moraceae</taxon>
        <taxon>Ficeae</taxon>
        <taxon>Ficus</taxon>
    </lineage>
</organism>
<dbReference type="AlphaFoldDB" id="A0AA88EFD0"/>
<evidence type="ECO:0000313" key="3">
    <source>
        <dbReference type="EMBL" id="GMN73920.1"/>
    </source>
</evidence>
<comment type="caution">
    <text evidence="2">The sequence shown here is derived from an EMBL/GenBank/DDBJ whole genome shotgun (WGS) entry which is preliminary data.</text>
</comment>
<sequence length="80" mass="9372">MQETTWMEIETKMKTDISRDHHRHRLELFRKVSSRSNLATNDDDISDRGERSSYWNGELACDGDDDRSGEHARDMDSGRN</sequence>
<protein>
    <submittedName>
        <fullName evidence="2">Uncharacterized protein</fullName>
    </submittedName>
</protein>
<accession>A0AA88EFD0</accession>
<feature type="region of interest" description="Disordered" evidence="1">
    <location>
        <begin position="36"/>
        <end position="80"/>
    </location>
</feature>
<reference evidence="2" key="1">
    <citation type="submission" date="2023-07" db="EMBL/GenBank/DDBJ databases">
        <title>draft genome sequence of fig (Ficus carica).</title>
        <authorList>
            <person name="Takahashi T."/>
            <person name="Nishimura K."/>
        </authorList>
    </citation>
    <scope>NUCLEOTIDE SEQUENCE</scope>
</reference>
<gene>
    <name evidence="2" type="ORF">TIFTF001_055383</name>
    <name evidence="3" type="ORF">TIFTF001_055384</name>
</gene>
<evidence type="ECO:0000313" key="4">
    <source>
        <dbReference type="Proteomes" id="UP001187192"/>
    </source>
</evidence>
<feature type="compositionally biased region" description="Basic and acidic residues" evidence="1">
    <location>
        <begin position="66"/>
        <end position="80"/>
    </location>
</feature>